<name>A0A285B408_9ENTR</name>
<dbReference type="Proteomes" id="UP000557483">
    <property type="component" value="Unassembled WGS sequence"/>
</dbReference>
<dbReference type="InterPro" id="IPR023138">
    <property type="entry name" value="NMB0513-like_sf"/>
</dbReference>
<keyword evidence="10" id="KW-1185">Reference proteome</keyword>
<evidence type="ECO:0000313" key="8">
    <source>
        <dbReference type="Proteomes" id="UP000510937"/>
    </source>
</evidence>
<reference evidence="2 10" key="6">
    <citation type="submission" date="2024-04" db="EMBL/GenBank/DDBJ databases">
        <title>Draft genome assemblies of urinary isolates.</title>
        <authorList>
            <person name="Appleberry H."/>
            <person name="Kula A."/>
            <person name="Wolfe A.J."/>
            <person name="Putonti C."/>
        </authorList>
    </citation>
    <scope>NUCLEOTIDE SEQUENCE [LARGE SCALE GENOMIC DNA]</scope>
    <source>
        <strain evidence="2 10">UMB12529</strain>
    </source>
</reference>
<dbReference type="Proteomes" id="UP000220639">
    <property type="component" value="Unassembled WGS sequence"/>
</dbReference>
<evidence type="ECO:0000313" key="1">
    <source>
        <dbReference type="EMBL" id="MBA8126719.1"/>
    </source>
</evidence>
<dbReference type="AlphaFoldDB" id="A0A285B408"/>
<organism evidence="4 6">
    <name type="scientific">Klebsiella grimontii</name>
    <dbReference type="NCBI Taxonomy" id="2058152"/>
    <lineage>
        <taxon>Bacteria</taxon>
        <taxon>Pseudomonadati</taxon>
        <taxon>Pseudomonadota</taxon>
        <taxon>Gammaproteobacteria</taxon>
        <taxon>Enterobacterales</taxon>
        <taxon>Enterobacteriaceae</taxon>
        <taxon>Klebsiella/Raoultella group</taxon>
        <taxon>Klebsiella</taxon>
    </lineage>
</organism>
<dbReference type="RefSeq" id="WP_064342704.1">
    <property type="nucleotide sequence ID" value="NZ_CABGKG010000043.1"/>
</dbReference>
<evidence type="ECO:0000313" key="4">
    <source>
        <dbReference type="EMBL" id="SNU35606.1"/>
    </source>
</evidence>
<reference evidence="3" key="5">
    <citation type="journal article" date="2021" name="Microb. Genom.">
        <title>A genomic epidemiological study shows that prevalence of antimicrobial resistance in Enterobacterales is associated with the livestock host, as well as antimicrobial usage.</title>
        <authorList>
            <person name="AbuOun M."/>
            <person name="Jones H."/>
            <person name="Stubberfield E."/>
            <person name="Gilson D."/>
            <person name="Shaw L.P."/>
            <person name="Hubbard A.T.M."/>
            <person name="Chau K.K."/>
            <person name="Sebra R."/>
            <person name="Peto T.E.A."/>
            <person name="Crook D.W."/>
            <person name="Read D.S."/>
            <person name="Gweon H.S."/>
            <person name="Walker A.S."/>
            <person name="Stoesser N."/>
            <person name="Smith R.P."/>
            <person name="Anjum M.F."/>
            <person name="On Behalf Of The Rehab Consortium."/>
        </authorList>
    </citation>
    <scope>NUCLEOTIDE SEQUENCE</scope>
    <source>
        <strain evidence="3">RHBSTW-00555</strain>
    </source>
</reference>
<evidence type="ECO:0000313" key="2">
    <source>
        <dbReference type="EMBL" id="MEM0627957.1"/>
    </source>
</evidence>
<evidence type="ECO:0000313" key="3">
    <source>
        <dbReference type="EMBL" id="QLO52623.1"/>
    </source>
</evidence>
<dbReference type="EMBL" id="JABXRN010000001">
    <property type="protein sequence ID" value="MBA8126719.1"/>
    <property type="molecule type" value="Genomic_DNA"/>
</dbReference>
<dbReference type="InterPro" id="IPR007670">
    <property type="entry name" value="DUF596"/>
</dbReference>
<dbReference type="Proteomes" id="UP000254571">
    <property type="component" value="Unassembled WGS sequence"/>
</dbReference>
<dbReference type="EMBL" id="UGMX01000002">
    <property type="protein sequence ID" value="STW07099.1"/>
    <property type="molecule type" value="Genomic_DNA"/>
</dbReference>
<dbReference type="EMBL" id="JBCGEM010000054">
    <property type="protein sequence ID" value="MEM0627957.1"/>
    <property type="molecule type" value="Genomic_DNA"/>
</dbReference>
<reference evidence="6" key="2">
    <citation type="submission" date="2017-08" db="EMBL/GenBank/DDBJ databases">
        <authorList>
            <person name="Brisse S."/>
        </authorList>
    </citation>
    <scope>NUCLEOTIDE SEQUENCE [LARGE SCALE GENOMIC DNA]</scope>
    <source>
        <strain evidence="6">06D021</strain>
    </source>
</reference>
<protein>
    <submittedName>
        <fullName evidence="1">DUF596 domain-containing protein</fullName>
    </submittedName>
    <submittedName>
        <fullName evidence="5">Uncharacterized protein conserved in bacteria</fullName>
    </submittedName>
</protein>
<sequence>MITNDEYKKRKEALEGASMVTIWENIHPASLSGKITLSFDEEKELFLWFIERLMYEGKVKLGNGGEFWTGTIKEQVSKFRESFPNSPEEMECGAFNGYWFLSDTCPAGLVWIHENGYQDWT</sequence>
<evidence type="ECO:0000313" key="5">
    <source>
        <dbReference type="EMBL" id="STW07099.1"/>
    </source>
</evidence>
<proteinExistence type="predicted"/>
<dbReference type="EMBL" id="CP055315">
    <property type="protein sequence ID" value="QLO52623.1"/>
    <property type="molecule type" value="Genomic_DNA"/>
</dbReference>
<gene>
    <name evidence="2" type="ORF">AAFL32_29230</name>
    <name evidence="1" type="ORF">HV064_22860</name>
    <name evidence="3" type="ORF">HV234_14385</name>
    <name evidence="4" type="ORF">KOSB73_260330</name>
    <name evidence="5" type="ORF">NCTC9149_03525</name>
</gene>
<dbReference type="Proteomes" id="UP000510937">
    <property type="component" value="Chromosome"/>
</dbReference>
<reference evidence="5 7" key="3">
    <citation type="submission" date="2018-06" db="EMBL/GenBank/DDBJ databases">
        <authorList>
            <consortium name="Pathogen Informatics"/>
            <person name="Doyle S."/>
        </authorList>
    </citation>
    <scope>NUCLEOTIDE SEQUENCE [LARGE SCALE GENOMIC DNA]</scope>
    <source>
        <strain evidence="5 7">NCTC9149</strain>
    </source>
</reference>
<dbReference type="Gene3D" id="1.10.3510.10">
    <property type="entry name" value="NMB0513-like"/>
    <property type="match status" value="1"/>
</dbReference>
<dbReference type="Pfam" id="PF04591">
    <property type="entry name" value="DUF596"/>
    <property type="match status" value="1"/>
</dbReference>
<evidence type="ECO:0000313" key="9">
    <source>
        <dbReference type="Proteomes" id="UP000557483"/>
    </source>
</evidence>
<evidence type="ECO:0000313" key="7">
    <source>
        <dbReference type="Proteomes" id="UP000254571"/>
    </source>
</evidence>
<evidence type="ECO:0000313" key="10">
    <source>
        <dbReference type="Proteomes" id="UP001458070"/>
    </source>
</evidence>
<dbReference type="EMBL" id="FZTC01000019">
    <property type="protein sequence ID" value="SNU35606.1"/>
    <property type="molecule type" value="Genomic_DNA"/>
</dbReference>
<dbReference type="SUPFAM" id="SSF160472">
    <property type="entry name" value="NMB0513-like"/>
    <property type="match status" value="1"/>
</dbReference>
<accession>A0A285B408</accession>
<dbReference type="Proteomes" id="UP001458070">
    <property type="component" value="Unassembled WGS sequence"/>
</dbReference>
<reference evidence="4" key="1">
    <citation type="submission" date="2017-08" db="EMBL/GenBank/DDBJ databases">
        <authorList>
            <person name="de Groot N.N."/>
        </authorList>
    </citation>
    <scope>NUCLEOTIDE SEQUENCE [LARGE SCALE GENOMIC DNA]</scope>
    <source>
        <strain evidence="4">06D021</strain>
    </source>
</reference>
<evidence type="ECO:0000313" key="6">
    <source>
        <dbReference type="Proteomes" id="UP000220639"/>
    </source>
</evidence>
<reference evidence="8 9" key="4">
    <citation type="submission" date="2020-06" db="EMBL/GenBank/DDBJ databases">
        <title>REHAB project genomes.</title>
        <authorList>
            <person name="Shaw L.P."/>
        </authorList>
    </citation>
    <scope>NUCLEOTIDE SEQUENCE [LARGE SCALE GENOMIC DNA]</scope>
    <source>
        <strain evidence="1 9">RHBSTW-00092</strain>
        <strain evidence="8">RHBSTW-00555</strain>
    </source>
</reference>